<keyword evidence="6 7" id="KW-0472">Membrane</keyword>
<evidence type="ECO:0000256" key="4">
    <source>
        <dbReference type="ARBA" id="ARBA00022692"/>
    </source>
</evidence>
<dbReference type="GO" id="GO:0016020">
    <property type="term" value="C:membrane"/>
    <property type="evidence" value="ECO:0007669"/>
    <property type="project" value="UniProtKB-SubCell"/>
</dbReference>
<dbReference type="EMBL" id="KN880440">
    <property type="protein sequence ID" value="KIY72769.1"/>
    <property type="molecule type" value="Genomic_DNA"/>
</dbReference>
<evidence type="ECO:0000256" key="2">
    <source>
        <dbReference type="ARBA" id="ARBA00005550"/>
    </source>
</evidence>
<protein>
    <recommendedName>
        <fullName evidence="3 7">Defect at low temperature protein 1</fullName>
    </recommendedName>
</protein>
<evidence type="ECO:0000256" key="3">
    <source>
        <dbReference type="ARBA" id="ARBA00021353"/>
    </source>
</evidence>
<dbReference type="PANTHER" id="PTHR40021:SF1">
    <property type="entry name" value="DEFECT AT LOW TEMPERATURE PROTEIN 1"/>
    <property type="match status" value="1"/>
</dbReference>
<reference evidence="8 9" key="1">
    <citation type="journal article" date="2015" name="Fungal Genet. Biol.">
        <title>Evolution of novel wood decay mechanisms in Agaricales revealed by the genome sequences of Fistulina hepatica and Cylindrobasidium torrendii.</title>
        <authorList>
            <person name="Floudas D."/>
            <person name="Held B.W."/>
            <person name="Riley R."/>
            <person name="Nagy L.G."/>
            <person name="Koehler G."/>
            <person name="Ransdell A.S."/>
            <person name="Younus H."/>
            <person name="Chow J."/>
            <person name="Chiniquy J."/>
            <person name="Lipzen A."/>
            <person name="Tritt A."/>
            <person name="Sun H."/>
            <person name="Haridas S."/>
            <person name="LaButti K."/>
            <person name="Ohm R.A."/>
            <person name="Kues U."/>
            <person name="Blanchette R.A."/>
            <person name="Grigoriev I.V."/>
            <person name="Minto R.E."/>
            <person name="Hibbett D.S."/>
        </authorList>
    </citation>
    <scope>NUCLEOTIDE SEQUENCE [LARGE SCALE GENOMIC DNA]</scope>
    <source>
        <strain evidence="8 9">FP15055 ss-10</strain>
    </source>
</reference>
<evidence type="ECO:0000256" key="1">
    <source>
        <dbReference type="ARBA" id="ARBA00002489"/>
    </source>
</evidence>
<evidence type="ECO:0000256" key="6">
    <source>
        <dbReference type="ARBA" id="ARBA00023136"/>
    </source>
</evidence>
<proteinExistence type="inferred from homology"/>
<feature type="transmembrane region" description="Helical" evidence="7">
    <location>
        <begin position="12"/>
        <end position="35"/>
    </location>
</feature>
<comment type="function">
    <text evidence="1 7">Required for growth under high-pressure and low-temperature conditions.</text>
</comment>
<dbReference type="OrthoDB" id="337038at2759"/>
<organism evidence="8 9">
    <name type="scientific">Cylindrobasidium torrendii FP15055 ss-10</name>
    <dbReference type="NCBI Taxonomy" id="1314674"/>
    <lineage>
        <taxon>Eukaryota</taxon>
        <taxon>Fungi</taxon>
        <taxon>Dikarya</taxon>
        <taxon>Basidiomycota</taxon>
        <taxon>Agaricomycotina</taxon>
        <taxon>Agaricomycetes</taxon>
        <taxon>Agaricomycetidae</taxon>
        <taxon>Agaricales</taxon>
        <taxon>Marasmiineae</taxon>
        <taxon>Physalacriaceae</taxon>
        <taxon>Cylindrobasidium</taxon>
    </lineage>
</organism>
<evidence type="ECO:0000256" key="5">
    <source>
        <dbReference type="ARBA" id="ARBA00022989"/>
    </source>
</evidence>
<keyword evidence="4 7" id="KW-0812">Transmembrane</keyword>
<evidence type="ECO:0000313" key="8">
    <source>
        <dbReference type="EMBL" id="KIY72769.1"/>
    </source>
</evidence>
<sequence>MPSFPLLSTLGYVFLLLVTICAMFLSCVALLSQSVRTSPRRDWKNNFNAVVIGAAYVLVLVISLLFCVKRRIAVRLRMSRINKDYKLVTKDDMPNTVHEYIIREYLRSCLIASISVPTSSSHPGWGLQGTKYDGVEFRSKILSTVRPIDDMAHLVIPHHPPLKPHVRLVHHFRFIAPLLPPNALALWDSAVQMAKLSEREMSQEEFELGWEAAIEIKRALDETRQEMSLLTNMPNISTTALGSSEDLGL</sequence>
<comment type="subcellular location">
    <subcellularLocation>
        <location evidence="7">Membrane</location>
        <topology evidence="7">Multi-pass membrane protein</topology>
    </subcellularLocation>
</comment>
<name>A0A0D7BRI9_9AGAR</name>
<dbReference type="AlphaFoldDB" id="A0A0D7BRI9"/>
<keyword evidence="5 7" id="KW-1133">Transmembrane helix</keyword>
<dbReference type="InterPro" id="IPR038869">
    <property type="entry name" value="DLT1"/>
</dbReference>
<feature type="transmembrane region" description="Helical" evidence="7">
    <location>
        <begin position="47"/>
        <end position="68"/>
    </location>
</feature>
<accession>A0A0D7BRI9</accession>
<dbReference type="Proteomes" id="UP000054007">
    <property type="component" value="Unassembled WGS sequence"/>
</dbReference>
<dbReference type="STRING" id="1314674.A0A0D7BRI9"/>
<dbReference type="PANTHER" id="PTHR40021">
    <property type="entry name" value="DEFECT AT LOW TEMPERATURE PROTEIN 1"/>
    <property type="match status" value="1"/>
</dbReference>
<evidence type="ECO:0000313" key="9">
    <source>
        <dbReference type="Proteomes" id="UP000054007"/>
    </source>
</evidence>
<evidence type="ECO:0000256" key="7">
    <source>
        <dbReference type="RuleBase" id="RU367100"/>
    </source>
</evidence>
<keyword evidence="9" id="KW-1185">Reference proteome</keyword>
<comment type="similarity">
    <text evidence="2 7">Belongs to the DLT1 family.</text>
</comment>
<gene>
    <name evidence="7" type="primary">DLT1</name>
    <name evidence="8" type="ORF">CYLTODRAFT_407097</name>
</gene>